<organism evidence="1 2">
    <name type="scientific">Natranaeroarchaeum aerophilus</name>
    <dbReference type="NCBI Taxonomy" id="2917711"/>
    <lineage>
        <taxon>Archaea</taxon>
        <taxon>Methanobacteriati</taxon>
        <taxon>Methanobacteriota</taxon>
        <taxon>Stenosarchaea group</taxon>
        <taxon>Halobacteria</taxon>
        <taxon>Halobacteriales</taxon>
        <taxon>Natronoarchaeaceae</taxon>
        <taxon>Natranaeroarchaeum</taxon>
    </lineage>
</organism>
<comment type="caution">
    <text evidence="1">The sequence shown here is derived from an EMBL/GenBank/DDBJ whole genome shotgun (WGS) entry which is preliminary data.</text>
</comment>
<dbReference type="Proteomes" id="UP001202674">
    <property type="component" value="Unassembled WGS sequence"/>
</dbReference>
<reference evidence="1 2" key="1">
    <citation type="journal article" date="2022" name="Syst. Appl. Microbiol.">
        <title>Natronocalculus amylovorans gen. nov., sp. nov., and Natranaeroarchaeum aerophilus sp. nov., dominant culturable amylolytic natronoarchaea from hypersaline soda lakes in southwestern Siberia.</title>
        <authorList>
            <person name="Sorokin D.Y."/>
            <person name="Elcheninov A.G."/>
            <person name="Khizhniak T.V."/>
            <person name="Koenen M."/>
            <person name="Bale N.J."/>
            <person name="Damste J.S.S."/>
            <person name="Kublanov I.V."/>
        </authorList>
    </citation>
    <scope>NUCLEOTIDE SEQUENCE [LARGE SCALE GENOMIC DNA]</scope>
    <source>
        <strain evidence="1 2">AArc-St1-1</strain>
    </source>
</reference>
<evidence type="ECO:0000313" key="1">
    <source>
        <dbReference type="EMBL" id="MCL9815027.1"/>
    </source>
</evidence>
<name>A0AAE3FT04_9EURY</name>
<keyword evidence="2" id="KW-1185">Reference proteome</keyword>
<dbReference type="EMBL" id="JAKRVY010000012">
    <property type="protein sequence ID" value="MCL9815027.1"/>
    <property type="molecule type" value="Genomic_DNA"/>
</dbReference>
<dbReference type="AlphaFoldDB" id="A0AAE3FT04"/>
<protein>
    <submittedName>
        <fullName evidence="1">Uncharacterized protein</fullName>
    </submittedName>
</protein>
<evidence type="ECO:0000313" key="2">
    <source>
        <dbReference type="Proteomes" id="UP001202674"/>
    </source>
</evidence>
<accession>A0AAE3FT04</accession>
<dbReference type="Pfam" id="PF26401">
    <property type="entry name" value="DUF8099"/>
    <property type="match status" value="1"/>
</dbReference>
<dbReference type="RefSeq" id="WP_250598379.1">
    <property type="nucleotide sequence ID" value="NZ_JAKRVY010000012.1"/>
</dbReference>
<proteinExistence type="predicted"/>
<sequence>MQSTSPTVQSNAGQSTLVSGNRFTFFWMGTKLVDNSTAIDWLSHGGDGVHRGIHHPSATGYGRPG</sequence>
<gene>
    <name evidence="1" type="ORF">AArcSt11_15335</name>
</gene>
<dbReference type="InterPro" id="IPR058412">
    <property type="entry name" value="DUF8099"/>
</dbReference>